<sequence length="265" mass="29077">EGHGIPRFSEDRALVCCLCGQSANSIDLGDLHGPYYPEGYRPNTKTPASGSVLKEDEDDSSDSDSSSSGMRARRWACSPGAQLKQKGLLGNRRWAGGRTRSPAAKRARPDAGAADVEDWYSPPVLPVEPCEYWIHEDCGVWSAGVFLVKGKVYGLEEAVKVAQETMCSACHHPGATLGCFFKGCPNKYHYRCALESDCVLIEENFSMKCRKHKVSLRENKSITLGDKSGKSKNNLCFFVLSEQDAESLSREATGRQVTVSTNLMR</sequence>
<feature type="domain" description="PHD-type" evidence="11">
    <location>
        <begin position="108"/>
        <end position="213"/>
    </location>
</feature>
<dbReference type="AlphaFoldDB" id="A0A3Q2DAJ1"/>
<accession>A0A3Q2DAJ1</accession>
<evidence type="ECO:0000256" key="7">
    <source>
        <dbReference type="ARBA" id="ARBA00022843"/>
    </source>
</evidence>
<evidence type="ECO:0000256" key="10">
    <source>
        <dbReference type="SAM" id="MobiDB-lite"/>
    </source>
</evidence>
<keyword evidence="4" id="KW-0479">Metal-binding</keyword>
<evidence type="ECO:0000256" key="8">
    <source>
        <dbReference type="ARBA" id="ARBA00023159"/>
    </source>
</evidence>
<feature type="region of interest" description="Disordered" evidence="10">
    <location>
        <begin position="39"/>
        <end position="74"/>
    </location>
</feature>
<keyword evidence="13" id="KW-1185">Reference proteome</keyword>
<dbReference type="PANTHER" id="PTHR14955:SF8">
    <property type="entry name" value="SI:CH211-165G14.1-RELATED"/>
    <property type="match status" value="1"/>
</dbReference>
<keyword evidence="2" id="KW-1017">Isopeptide bond</keyword>
<dbReference type="InterPro" id="IPR052440">
    <property type="entry name" value="Trans_Reg/Chrom_Remod"/>
</dbReference>
<dbReference type="FunFam" id="3.30.40.10:FF:000116">
    <property type="entry name" value="Transcription factor 20 (AR1)"/>
    <property type="match status" value="1"/>
</dbReference>
<dbReference type="OMA" id="WLHEDCC"/>
<evidence type="ECO:0000259" key="11">
    <source>
        <dbReference type="PROSITE" id="PS51805"/>
    </source>
</evidence>
<evidence type="ECO:0000313" key="13">
    <source>
        <dbReference type="Proteomes" id="UP000265020"/>
    </source>
</evidence>
<dbReference type="PANTHER" id="PTHR14955">
    <property type="entry name" value="RETINOIC ACID INDUCED 1/TRANSCRIPTION FACTOR 20"/>
    <property type="match status" value="1"/>
</dbReference>
<evidence type="ECO:0000256" key="4">
    <source>
        <dbReference type="ARBA" id="ARBA00022723"/>
    </source>
</evidence>
<dbReference type="GO" id="GO:0005634">
    <property type="term" value="C:nucleus"/>
    <property type="evidence" value="ECO:0007669"/>
    <property type="project" value="UniProtKB-SubCell"/>
</dbReference>
<keyword evidence="5" id="KW-0863">Zinc-finger</keyword>
<keyword evidence="9" id="KW-0539">Nucleus</keyword>
<evidence type="ECO:0000256" key="3">
    <source>
        <dbReference type="ARBA" id="ARBA00022553"/>
    </source>
</evidence>
<dbReference type="Pfam" id="PF13771">
    <property type="entry name" value="zf-HC5HC2H"/>
    <property type="match status" value="1"/>
</dbReference>
<feature type="region of interest" description="Disordered" evidence="10">
    <location>
        <begin position="93"/>
        <end position="114"/>
    </location>
</feature>
<reference evidence="12" key="2">
    <citation type="submission" date="2025-09" db="UniProtKB">
        <authorList>
            <consortium name="Ensembl"/>
        </authorList>
    </citation>
    <scope>IDENTIFICATION</scope>
</reference>
<comment type="subcellular location">
    <subcellularLocation>
        <location evidence="1">Nucleus</location>
    </subcellularLocation>
</comment>
<dbReference type="GO" id="GO:0006357">
    <property type="term" value="P:regulation of transcription by RNA polymerase II"/>
    <property type="evidence" value="ECO:0007669"/>
    <property type="project" value="TreeGrafter"/>
</dbReference>
<protein>
    <submittedName>
        <fullName evidence="12">Retinoic acid-induced protein 1-like</fullName>
    </submittedName>
</protein>
<dbReference type="SMART" id="SM00249">
    <property type="entry name" value="PHD"/>
    <property type="match status" value="1"/>
</dbReference>
<dbReference type="STRING" id="28743.ENSCVAP00000015748"/>
<dbReference type="InterPro" id="IPR001965">
    <property type="entry name" value="Znf_PHD"/>
</dbReference>
<dbReference type="Gene3D" id="3.30.40.10">
    <property type="entry name" value="Zinc/RING finger domain, C3HC4 (zinc finger)"/>
    <property type="match status" value="1"/>
</dbReference>
<dbReference type="PROSITE" id="PS51805">
    <property type="entry name" value="EPHD"/>
    <property type="match status" value="1"/>
</dbReference>
<evidence type="ECO:0000256" key="9">
    <source>
        <dbReference type="ARBA" id="ARBA00023242"/>
    </source>
</evidence>
<evidence type="ECO:0000313" key="12">
    <source>
        <dbReference type="Ensembl" id="ENSCVAP00000015748.1"/>
    </source>
</evidence>
<evidence type="ECO:0000256" key="2">
    <source>
        <dbReference type="ARBA" id="ARBA00022499"/>
    </source>
</evidence>
<dbReference type="InterPro" id="IPR034732">
    <property type="entry name" value="EPHD"/>
</dbReference>
<name>A0A3Q2DAJ1_CYPVA</name>
<dbReference type="Ensembl" id="ENSCVAT00000023904.1">
    <property type="protein sequence ID" value="ENSCVAP00000015748.1"/>
    <property type="gene ID" value="ENSCVAG00000018591.1"/>
</dbReference>
<dbReference type="Proteomes" id="UP000265020">
    <property type="component" value="Unassembled WGS sequence"/>
</dbReference>
<evidence type="ECO:0000256" key="1">
    <source>
        <dbReference type="ARBA" id="ARBA00004123"/>
    </source>
</evidence>
<organism evidence="12 13">
    <name type="scientific">Cyprinodon variegatus</name>
    <name type="common">Sheepshead minnow</name>
    <dbReference type="NCBI Taxonomy" id="28743"/>
    <lineage>
        <taxon>Eukaryota</taxon>
        <taxon>Metazoa</taxon>
        <taxon>Chordata</taxon>
        <taxon>Craniata</taxon>
        <taxon>Vertebrata</taxon>
        <taxon>Euteleostomi</taxon>
        <taxon>Actinopterygii</taxon>
        <taxon>Neopterygii</taxon>
        <taxon>Teleostei</taxon>
        <taxon>Neoteleostei</taxon>
        <taxon>Acanthomorphata</taxon>
        <taxon>Ovalentaria</taxon>
        <taxon>Atherinomorphae</taxon>
        <taxon>Cyprinodontiformes</taxon>
        <taxon>Cyprinodontidae</taxon>
        <taxon>Cyprinodon</taxon>
    </lineage>
</organism>
<evidence type="ECO:0000256" key="6">
    <source>
        <dbReference type="ARBA" id="ARBA00022833"/>
    </source>
</evidence>
<keyword evidence="7" id="KW-0832">Ubl conjugation</keyword>
<evidence type="ECO:0000256" key="5">
    <source>
        <dbReference type="ARBA" id="ARBA00022771"/>
    </source>
</evidence>
<dbReference type="InterPro" id="IPR013083">
    <property type="entry name" value="Znf_RING/FYVE/PHD"/>
</dbReference>
<reference evidence="12" key="1">
    <citation type="submission" date="2025-08" db="UniProtKB">
        <authorList>
            <consortium name="Ensembl"/>
        </authorList>
    </citation>
    <scope>IDENTIFICATION</scope>
</reference>
<proteinExistence type="predicted"/>
<dbReference type="GO" id="GO:0008270">
    <property type="term" value="F:zinc ion binding"/>
    <property type="evidence" value="ECO:0007669"/>
    <property type="project" value="UniProtKB-KW"/>
</dbReference>
<keyword evidence="8" id="KW-0010">Activator</keyword>
<keyword evidence="3" id="KW-0597">Phosphoprotein</keyword>
<dbReference type="GeneTree" id="ENSGT00940000156922"/>
<keyword evidence="6" id="KW-0862">Zinc</keyword>